<keyword evidence="6" id="KW-0472">Membrane</keyword>
<comment type="caution">
    <text evidence="8">The sequence shown here is derived from an EMBL/GenBank/DDBJ whole genome shotgun (WGS) entry which is preliminary data.</text>
</comment>
<dbReference type="PANTHER" id="PTHR42852">
    <property type="entry name" value="THIOL:DISULFIDE INTERCHANGE PROTEIN DSBE"/>
    <property type="match status" value="1"/>
</dbReference>
<name>A0ABV2B358_9GAMM</name>
<dbReference type="NCBIfam" id="TIGR00385">
    <property type="entry name" value="dsbE"/>
    <property type="match status" value="1"/>
</dbReference>
<dbReference type="CDD" id="cd03010">
    <property type="entry name" value="TlpA_like_DsbE"/>
    <property type="match status" value="1"/>
</dbReference>
<protein>
    <submittedName>
        <fullName evidence="8">Periplasmic protein thiol--disulfide oxidoreductase DsbE</fullName>
    </submittedName>
</protein>
<organism evidence="8 9">
    <name type="scientific">Salinisphaera dokdonensis CL-ES53</name>
    <dbReference type="NCBI Taxonomy" id="1304272"/>
    <lineage>
        <taxon>Bacteria</taxon>
        <taxon>Pseudomonadati</taxon>
        <taxon>Pseudomonadota</taxon>
        <taxon>Gammaproteobacteria</taxon>
        <taxon>Salinisphaerales</taxon>
        <taxon>Salinisphaeraceae</taxon>
        <taxon>Salinisphaera</taxon>
    </lineage>
</organism>
<evidence type="ECO:0000259" key="7">
    <source>
        <dbReference type="PROSITE" id="PS51352"/>
    </source>
</evidence>
<keyword evidence="6" id="KW-1133">Transmembrane helix</keyword>
<evidence type="ECO:0000256" key="3">
    <source>
        <dbReference type="ARBA" id="ARBA00022748"/>
    </source>
</evidence>
<dbReference type="InterPro" id="IPR017937">
    <property type="entry name" value="Thioredoxin_CS"/>
</dbReference>
<keyword evidence="6" id="KW-0812">Transmembrane</keyword>
<dbReference type="PANTHER" id="PTHR42852:SF6">
    <property type="entry name" value="THIOL:DISULFIDE INTERCHANGE PROTEIN DSBE"/>
    <property type="match status" value="1"/>
</dbReference>
<accession>A0ABV2B358</accession>
<evidence type="ECO:0000256" key="6">
    <source>
        <dbReference type="SAM" id="Phobius"/>
    </source>
</evidence>
<evidence type="ECO:0000313" key="9">
    <source>
        <dbReference type="Proteomes" id="UP001460888"/>
    </source>
</evidence>
<dbReference type="PROSITE" id="PS00194">
    <property type="entry name" value="THIOREDOXIN_1"/>
    <property type="match status" value="1"/>
</dbReference>
<dbReference type="InterPro" id="IPR013740">
    <property type="entry name" value="Redoxin"/>
</dbReference>
<keyword evidence="3" id="KW-0201">Cytochrome c-type biogenesis</keyword>
<gene>
    <name evidence="8" type="ORF">SADO_13613</name>
</gene>
<dbReference type="InterPro" id="IPR050553">
    <property type="entry name" value="Thioredoxin_ResA/DsbE_sf"/>
</dbReference>
<dbReference type="Pfam" id="PF08534">
    <property type="entry name" value="Redoxin"/>
    <property type="match status" value="1"/>
</dbReference>
<keyword evidence="9" id="KW-1185">Reference proteome</keyword>
<evidence type="ECO:0000313" key="8">
    <source>
        <dbReference type="EMBL" id="MES1930296.1"/>
    </source>
</evidence>
<evidence type="ECO:0000256" key="4">
    <source>
        <dbReference type="ARBA" id="ARBA00023157"/>
    </source>
</evidence>
<feature type="transmembrane region" description="Helical" evidence="6">
    <location>
        <begin position="6"/>
        <end position="24"/>
    </location>
</feature>
<dbReference type="Proteomes" id="UP001460888">
    <property type="component" value="Unassembled WGS sequence"/>
</dbReference>
<dbReference type="PROSITE" id="PS51352">
    <property type="entry name" value="THIOREDOXIN_2"/>
    <property type="match status" value="1"/>
</dbReference>
<proteinExistence type="inferred from homology"/>
<keyword evidence="5" id="KW-0676">Redox-active center</keyword>
<feature type="domain" description="Thioredoxin" evidence="7">
    <location>
        <begin position="33"/>
        <end position="172"/>
    </location>
</feature>
<comment type="subcellular location">
    <subcellularLocation>
        <location evidence="1">Cell inner membrane</location>
        <topology evidence="1">Single-pass membrane protein</topology>
        <orientation evidence="1">Periplasmic side</orientation>
    </subcellularLocation>
</comment>
<dbReference type="InterPro" id="IPR036249">
    <property type="entry name" value="Thioredoxin-like_sf"/>
</dbReference>
<dbReference type="InterPro" id="IPR004799">
    <property type="entry name" value="Periplasmic_diS_OxRdtase_DsbE"/>
</dbReference>
<evidence type="ECO:0000256" key="5">
    <source>
        <dbReference type="ARBA" id="ARBA00023284"/>
    </source>
</evidence>
<dbReference type="InterPro" id="IPR013766">
    <property type="entry name" value="Thioredoxin_domain"/>
</dbReference>
<sequence length="178" mass="19806">MRWRLIVPVVVVMMLIVLLGYGLTRRPDVLPSALLDKPAPEFDLPTLASDRERIRTADLKGEVTMVNVWASWCVACRAEHALITEISRRTGVPVVGLNYKDTKEGALRWLGRYGNPFAVVAFDQRGDVGIDWGVAAVPETFVVDEEGVIRYKVVGAITREEMNENLVPTLEQLKASDS</sequence>
<keyword evidence="4" id="KW-1015">Disulfide bond</keyword>
<evidence type="ECO:0000256" key="1">
    <source>
        <dbReference type="ARBA" id="ARBA00004383"/>
    </source>
</evidence>
<dbReference type="Gene3D" id="3.40.30.10">
    <property type="entry name" value="Glutaredoxin"/>
    <property type="match status" value="1"/>
</dbReference>
<dbReference type="SUPFAM" id="SSF52833">
    <property type="entry name" value="Thioredoxin-like"/>
    <property type="match status" value="1"/>
</dbReference>
<evidence type="ECO:0000256" key="2">
    <source>
        <dbReference type="ARBA" id="ARBA00007758"/>
    </source>
</evidence>
<dbReference type="EMBL" id="APND01000004">
    <property type="protein sequence ID" value="MES1930296.1"/>
    <property type="molecule type" value="Genomic_DNA"/>
</dbReference>
<comment type="similarity">
    <text evidence="2">Belongs to the thioredoxin family. DsbE subfamily.</text>
</comment>
<reference evidence="8 9" key="1">
    <citation type="submission" date="2013-03" db="EMBL/GenBank/DDBJ databases">
        <title>Salinisphaera dokdonensis CL-ES53 Genome Sequencing.</title>
        <authorList>
            <person name="Li C."/>
            <person name="Lai Q."/>
            <person name="Shao Z."/>
        </authorList>
    </citation>
    <scope>NUCLEOTIDE SEQUENCE [LARGE SCALE GENOMIC DNA]</scope>
    <source>
        <strain evidence="8 9">CL-ES53</strain>
    </source>
</reference>